<name>A0A163ZA00_9FLAO</name>
<evidence type="ECO:0000256" key="3">
    <source>
        <dbReference type="ARBA" id="ARBA00022827"/>
    </source>
</evidence>
<reference evidence="6 8" key="1">
    <citation type="submission" date="2016-01" db="EMBL/GenBank/DDBJ databases">
        <title>Whole genome sequencing of Myroides marinus L41.</title>
        <authorList>
            <person name="Hong K.W."/>
        </authorList>
    </citation>
    <scope>NUCLEOTIDE SEQUENCE [LARGE SCALE GENOMIC DNA]</scope>
    <source>
        <strain evidence="6 8">L41</strain>
    </source>
</reference>
<dbReference type="GeneID" id="82256054"/>
<dbReference type="AlphaFoldDB" id="A0A163ZA00"/>
<dbReference type="SUPFAM" id="SSF51905">
    <property type="entry name" value="FAD/NAD(P)-binding domain"/>
    <property type="match status" value="1"/>
</dbReference>
<proteinExistence type="predicted"/>
<evidence type="ECO:0000313" key="6">
    <source>
        <dbReference type="EMBL" id="KZE81348.1"/>
    </source>
</evidence>
<dbReference type="InterPro" id="IPR036188">
    <property type="entry name" value="FAD/NAD-bd_sf"/>
</dbReference>
<dbReference type="PANTHER" id="PTHR46091">
    <property type="entry name" value="BLR7054 PROTEIN"/>
    <property type="match status" value="1"/>
</dbReference>
<dbReference type="Proteomes" id="UP000183077">
    <property type="component" value="Unassembled WGS sequence"/>
</dbReference>
<dbReference type="InterPro" id="IPR052206">
    <property type="entry name" value="Retinol_saturase"/>
</dbReference>
<dbReference type="EMBL" id="LQNU01000053">
    <property type="protein sequence ID" value="KZE81348.1"/>
    <property type="molecule type" value="Genomic_DNA"/>
</dbReference>
<dbReference type="RefSeq" id="WP_038985559.1">
    <property type="nucleotide sequence ID" value="NZ_FNYS01000002.1"/>
</dbReference>
<evidence type="ECO:0000313" key="7">
    <source>
        <dbReference type="EMBL" id="SEI63638.1"/>
    </source>
</evidence>
<evidence type="ECO:0000313" key="9">
    <source>
        <dbReference type="Proteomes" id="UP000183077"/>
    </source>
</evidence>
<sequence>MEKKYDVVVIGSGLGGLASAVILAKEGKKVCVLEKNTQYGGNLQTFSRDKSVFDTGVHYIGGLDKGENLYKYFSYLEIMDMLKLHRLDSDGYDMISFEGEGIEYPHAQGYENFVQQLLIHFPNEEEVLRKYCDKINDICHRFPMYNLEDGKGYDDSIVSIKLSDFLDEITTDEKLKAVLIGSNFLYVADKERTPLYVHALTINSYIQSAWRCVHGGSQISRALIKVLKSYGGEIYKHKEVVGFTFDNQQLASCYTSEGEHYYGEQFVSNINLKHTIRMVGAESFSKPFVKRIMSLEEVPSVFSLYIVFKKDAYPYQNSNIYHYNSLDDVWDTHSKSEGRWPNLLVASMNCTTPTQKWADSMTVMTYMDYEEVKQWKDTYNVSTIKHLGSRGESYEIFKKEKERLLLAKLESKYPGICDAIQSVHSSTPLSYRDFIGSEGGNMYGFVKDANSPMKTFISPRSKIGNLFFSGQNVRMHGVMGVTIGAFVTCLEMVDKESLMTKLNKFRDDEVLV</sequence>
<organism evidence="6 8">
    <name type="scientific">Myroides marinus</name>
    <dbReference type="NCBI Taxonomy" id="703342"/>
    <lineage>
        <taxon>Bacteria</taxon>
        <taxon>Pseudomonadati</taxon>
        <taxon>Bacteroidota</taxon>
        <taxon>Flavobacteriia</taxon>
        <taxon>Flavobacteriales</taxon>
        <taxon>Flavobacteriaceae</taxon>
        <taxon>Myroides</taxon>
    </lineage>
</organism>
<evidence type="ECO:0000256" key="5">
    <source>
        <dbReference type="ARBA" id="ARBA00023027"/>
    </source>
</evidence>
<evidence type="ECO:0000256" key="2">
    <source>
        <dbReference type="ARBA" id="ARBA00022729"/>
    </source>
</evidence>
<dbReference type="OrthoDB" id="9789960at2"/>
<evidence type="ECO:0000256" key="4">
    <source>
        <dbReference type="ARBA" id="ARBA00022857"/>
    </source>
</evidence>
<keyword evidence="4" id="KW-0521">NADP</keyword>
<gene>
    <name evidence="6" type="ORF">AV926_08680</name>
    <name evidence="7" type="ORF">SAMN04488018_102364</name>
</gene>
<dbReference type="PANTHER" id="PTHR46091:SF3">
    <property type="entry name" value="AMINE OXIDASE DOMAIN-CONTAINING PROTEIN"/>
    <property type="match status" value="1"/>
</dbReference>
<dbReference type="Gene3D" id="3.50.50.60">
    <property type="entry name" value="FAD/NAD(P)-binding domain"/>
    <property type="match status" value="2"/>
</dbReference>
<protein>
    <submittedName>
        <fullName evidence="6">All-trans-retinol 13,14-reductase</fullName>
    </submittedName>
</protein>
<dbReference type="EMBL" id="FNYS01000002">
    <property type="protein sequence ID" value="SEI63638.1"/>
    <property type="molecule type" value="Genomic_DNA"/>
</dbReference>
<keyword evidence="1" id="KW-0285">Flavoprotein</keyword>
<keyword evidence="2" id="KW-0732">Signal</keyword>
<accession>A0A163ZA00</accession>
<dbReference type="PRINTS" id="PR00411">
    <property type="entry name" value="PNDRDTASEI"/>
</dbReference>
<keyword evidence="5" id="KW-0520">NAD</keyword>
<reference evidence="7 9" key="2">
    <citation type="submission" date="2016-10" db="EMBL/GenBank/DDBJ databases">
        <authorList>
            <person name="de Groot N.N."/>
        </authorList>
    </citation>
    <scope>NUCLEOTIDE SEQUENCE [LARGE SCALE GENOMIC DNA]</scope>
    <source>
        <strain evidence="7 9">DSM 23048</strain>
    </source>
</reference>
<keyword evidence="3" id="KW-0274">FAD</keyword>
<evidence type="ECO:0000313" key="8">
    <source>
        <dbReference type="Proteomes" id="UP000076630"/>
    </source>
</evidence>
<evidence type="ECO:0000256" key="1">
    <source>
        <dbReference type="ARBA" id="ARBA00022630"/>
    </source>
</evidence>
<keyword evidence="8" id="KW-1185">Reference proteome</keyword>
<dbReference type="Proteomes" id="UP000076630">
    <property type="component" value="Unassembled WGS sequence"/>
</dbReference>
<dbReference type="Pfam" id="PF13450">
    <property type="entry name" value="NAD_binding_8"/>
    <property type="match status" value="1"/>
</dbReference>